<feature type="compositionally biased region" description="Low complexity" evidence="5">
    <location>
        <begin position="599"/>
        <end position="614"/>
    </location>
</feature>
<dbReference type="PANTHER" id="PTHR47102:SF1">
    <property type="entry name" value="BNI1-RELATED PROTEIN 1"/>
    <property type="match status" value="1"/>
</dbReference>
<dbReference type="GO" id="GO:0003779">
    <property type="term" value="F:actin binding"/>
    <property type="evidence" value="ECO:0007669"/>
    <property type="project" value="InterPro"/>
</dbReference>
<dbReference type="FunFam" id="1.20.58.2220:FF:000006">
    <property type="entry name" value="Cytokinesis protein sepA"/>
    <property type="match status" value="1"/>
</dbReference>
<evidence type="ECO:0000313" key="8">
    <source>
        <dbReference type="EMBL" id="VEU19898.1"/>
    </source>
</evidence>
<dbReference type="SMART" id="SM01140">
    <property type="entry name" value="Drf_GBD"/>
    <property type="match status" value="1"/>
</dbReference>
<dbReference type="PROSITE" id="PS51232">
    <property type="entry name" value="GBD_FH3"/>
    <property type="match status" value="1"/>
</dbReference>
<dbReference type="InterPro" id="IPR015425">
    <property type="entry name" value="FH2_Formin"/>
</dbReference>
<dbReference type="EMBL" id="CAACVR010000001">
    <property type="protein sequence ID" value="VEU19898.1"/>
    <property type="molecule type" value="Genomic_DNA"/>
</dbReference>
<comment type="subcellular location">
    <subcellularLocation>
        <location evidence="1">Bud neck</location>
    </subcellularLocation>
    <subcellularLocation>
        <location evidence="2">Cell septum</location>
    </subcellularLocation>
</comment>
<dbReference type="SUPFAM" id="SSF101447">
    <property type="entry name" value="Formin homology 2 domain (FH2 domain)"/>
    <property type="match status" value="1"/>
</dbReference>
<feature type="compositionally biased region" description="Pro residues" evidence="5">
    <location>
        <begin position="615"/>
        <end position="627"/>
    </location>
</feature>
<dbReference type="Gene3D" id="1.20.58.2220">
    <property type="entry name" value="Formin, FH2 domain"/>
    <property type="match status" value="1"/>
</dbReference>
<evidence type="ECO:0000259" key="6">
    <source>
        <dbReference type="PROSITE" id="PS51232"/>
    </source>
</evidence>
<evidence type="ECO:0000256" key="3">
    <source>
        <dbReference type="ARBA" id="ARBA00023054"/>
    </source>
</evidence>
<dbReference type="GO" id="GO:0000920">
    <property type="term" value="P:septum digestion after cytokinesis"/>
    <property type="evidence" value="ECO:0007669"/>
    <property type="project" value="UniProtKB-ARBA"/>
</dbReference>
<protein>
    <submittedName>
        <fullName evidence="8">DEKNAAC100603</fullName>
    </submittedName>
</protein>
<dbReference type="InterPro" id="IPR010473">
    <property type="entry name" value="GTPase-bd"/>
</dbReference>
<gene>
    <name evidence="8" type="ORF">BRENAR_LOCUS633</name>
</gene>
<feature type="compositionally biased region" description="Basic and acidic residues" evidence="5">
    <location>
        <begin position="655"/>
        <end position="665"/>
    </location>
</feature>
<dbReference type="InterPro" id="IPR042201">
    <property type="entry name" value="FH2_Formin_sf"/>
</dbReference>
<dbReference type="STRING" id="13370.A0A448YG90"/>
<dbReference type="GO" id="GO:1903475">
    <property type="term" value="P:mitotic actomyosin contractile ring assembly"/>
    <property type="evidence" value="ECO:0007669"/>
    <property type="project" value="TreeGrafter"/>
</dbReference>
<dbReference type="GO" id="GO:0031267">
    <property type="term" value="F:small GTPase binding"/>
    <property type="evidence" value="ECO:0007669"/>
    <property type="project" value="InterPro"/>
</dbReference>
<keyword evidence="9" id="KW-1185">Reference proteome</keyword>
<dbReference type="InterPro" id="IPR014768">
    <property type="entry name" value="GBD/FH3_dom"/>
</dbReference>
<dbReference type="Gene3D" id="6.10.30.50">
    <property type="match status" value="1"/>
</dbReference>
<reference evidence="8 9" key="1">
    <citation type="submission" date="2018-12" db="EMBL/GenBank/DDBJ databases">
        <authorList>
            <person name="Tiukova I."/>
            <person name="Dainat J."/>
        </authorList>
    </citation>
    <scope>NUCLEOTIDE SEQUENCE [LARGE SCALE GENOMIC DNA]</scope>
</reference>
<evidence type="ECO:0000256" key="4">
    <source>
        <dbReference type="ARBA" id="ARBA00037935"/>
    </source>
</evidence>
<dbReference type="SMART" id="SM00498">
    <property type="entry name" value="FH2"/>
    <property type="match status" value="1"/>
</dbReference>
<dbReference type="GO" id="GO:0043332">
    <property type="term" value="C:mating projection tip"/>
    <property type="evidence" value="ECO:0007669"/>
    <property type="project" value="TreeGrafter"/>
</dbReference>
<dbReference type="InterPro" id="IPR016024">
    <property type="entry name" value="ARM-type_fold"/>
</dbReference>
<dbReference type="GO" id="GO:0000142">
    <property type="term" value="C:cellular bud neck contractile ring"/>
    <property type="evidence" value="ECO:0007669"/>
    <property type="project" value="UniProtKB-ARBA"/>
</dbReference>
<feature type="region of interest" description="Disordered" evidence="5">
    <location>
        <begin position="586"/>
        <end position="694"/>
    </location>
</feature>
<accession>A0A448YG90</accession>
<proteinExistence type="inferred from homology"/>
<name>A0A448YG90_BRENA</name>
<feature type="region of interest" description="Disordered" evidence="5">
    <location>
        <begin position="1193"/>
        <end position="1214"/>
    </location>
</feature>
<dbReference type="Pfam" id="PF06371">
    <property type="entry name" value="Drf_GBD"/>
    <property type="match status" value="1"/>
</dbReference>
<evidence type="ECO:0000256" key="1">
    <source>
        <dbReference type="ARBA" id="ARBA00004266"/>
    </source>
</evidence>
<feature type="domain" description="GBD/FH3" evidence="6">
    <location>
        <begin position="1"/>
        <end position="377"/>
    </location>
</feature>
<dbReference type="SMART" id="SM01139">
    <property type="entry name" value="Drf_FH3"/>
    <property type="match status" value="1"/>
</dbReference>
<dbReference type="InterPro" id="IPR011989">
    <property type="entry name" value="ARM-like"/>
</dbReference>
<dbReference type="PANTHER" id="PTHR47102">
    <property type="entry name" value="PROTEIN BNI1"/>
    <property type="match status" value="1"/>
</dbReference>
<feature type="compositionally biased region" description="Pro residues" evidence="5">
    <location>
        <begin position="667"/>
        <end position="677"/>
    </location>
</feature>
<feature type="region of interest" description="Disordered" evidence="5">
    <location>
        <begin position="428"/>
        <end position="465"/>
    </location>
</feature>
<dbReference type="InterPro" id="IPR010472">
    <property type="entry name" value="FH3_dom"/>
</dbReference>
<dbReference type="Gene3D" id="1.25.10.10">
    <property type="entry name" value="Leucine-rich Repeat Variant"/>
    <property type="match status" value="1"/>
</dbReference>
<evidence type="ECO:0000256" key="5">
    <source>
        <dbReference type="SAM" id="MobiDB-lite"/>
    </source>
</evidence>
<comment type="similarity">
    <text evidence="4">Belongs to the formin homology family. BNI1 subfamily.</text>
</comment>
<dbReference type="SUPFAM" id="SSF48371">
    <property type="entry name" value="ARM repeat"/>
    <property type="match status" value="1"/>
</dbReference>
<dbReference type="Pfam" id="PF02181">
    <property type="entry name" value="FH2"/>
    <property type="match status" value="1"/>
</dbReference>
<evidence type="ECO:0000313" key="9">
    <source>
        <dbReference type="Proteomes" id="UP000290900"/>
    </source>
</evidence>
<dbReference type="OrthoDB" id="1104827at2759"/>
<feature type="compositionally biased region" description="Pro residues" evidence="5">
    <location>
        <begin position="640"/>
        <end position="651"/>
    </location>
</feature>
<evidence type="ECO:0000259" key="7">
    <source>
        <dbReference type="PROSITE" id="PS51444"/>
    </source>
</evidence>
<organism evidence="8 9">
    <name type="scientific">Brettanomyces naardenensis</name>
    <name type="common">Yeast</name>
    <dbReference type="NCBI Taxonomy" id="13370"/>
    <lineage>
        <taxon>Eukaryota</taxon>
        <taxon>Fungi</taxon>
        <taxon>Dikarya</taxon>
        <taxon>Ascomycota</taxon>
        <taxon>Saccharomycotina</taxon>
        <taxon>Pichiomycetes</taxon>
        <taxon>Pichiales</taxon>
        <taxon>Pichiaceae</taxon>
        <taxon>Brettanomyces</taxon>
    </lineage>
</organism>
<dbReference type="PROSITE" id="PS51444">
    <property type="entry name" value="FH2"/>
    <property type="match status" value="1"/>
</dbReference>
<dbReference type="Proteomes" id="UP000290900">
    <property type="component" value="Unassembled WGS sequence"/>
</dbReference>
<feature type="domain" description="FH2" evidence="7">
    <location>
        <begin position="705"/>
        <end position="1121"/>
    </location>
</feature>
<evidence type="ECO:0000256" key="2">
    <source>
        <dbReference type="ARBA" id="ARBA00004431"/>
    </source>
</evidence>
<sequence>MEVPKPLAGESTSSNGGRMFNFQAKNHPPVYYMRKIMNYHMSLRNYRSLEKVLRNYRSNKEWIEEFVAMKGHMALAVVLLQISQRTIKSNDQLDKEFTILTAIRDIMTFQEKHEGRIHMADVNRYVVPSLLSPRIITRNTATNMLALSVAYEKEEAANSITRGLTNTTESLEMGSTSDICSENSASPENPFRIWMSSAGELVADFESENPNLVFSDEDFSRGRLTPQSIIKEYALMTVFLVSSLVSTCVNAKSRAVMRKKFEDAGLIKLFDYTKSLRSDAINDLVSNYIALRSDDLNGAEDPVISDAPPKINDDPEEINMDADSSRVDDDSVGPYISNVVKNLISVKESKNRAESLKYLRMIDTLVVNLVNMNNISDQNDLFTTQLLLDRLSTDDTARLALSEAHESAHLVQEYKRRIVQLEEELRQSNASSGPYSEYSPKDASGQKFSPLLASTRDTQSATELRSYRKGDGIRLQARTDIMSNNFSSSTYFEPFEHYDINSLGPVSKFGSSGSVSDAGESDRIYKTALEGRGNGVRDSVNRSENDGSGEGMHFGFKFEGPQNTDAGSGLRSGGSLNASSQLSIFTNAPDAPSAPPLPSFLQPAAPSPSGMSPSSLPPPPPPPPPPFLLELAHQDGRPAAVPPAPPLPKPFPESQGKEQTEEKKPASIPPPPPPLPVFPKSRTEDRRPIVNRKREDLPSNPVINLLAMKKPAFKMKHLHWDKIHDISDTFWSGVDDERVISMLDKAGVLKDMDITFKAVDTPAKSRQLKAKDDTPKKMALLPRELQQQFGINLHQYGNLSEMEFVAKVLSCDRTLLENTTVIEFFNWDGLLDMSASLLSKFGPYSTNIQIEGAKPKLDPSNLARFDRIYLELCVNLRSYWAARSKALLLSSTYERDYHDLLKRLNQMDRGISSIRGSESLLQVFNIIKNIGNYLNESSKVVSGFKLSGLQRLKFLKNSKNTMTLLHYIEKIIRVHFPDLAVFVDDLKEISKAAGLLVSTLEVEASEYSAAVFKCDRSFSEGPLSEGSRIHPDDEIREYMKPKLAKARRRANFLKDHMLRTSKDFDRLMIYFGENPKDQASRESFFGKFAAFTESYKKAHTENVRAEEEAKTYEVRKKMMEEFKNKKSRDRERLMAASSNSRGSIVIEDLLSQLKANHPITRKHSEYHGRKVEHQDTETITNKAQMMLRDLEEVGSDEDSLAGSHSGESVQDFDPLVGDNHPADTKRLEISTDSTSKSSNRLSIITMLINGSAGDEFDALSAGEDSVRADSMGEMIDDGITSNEKKEGQEGEAVDIGRHVSPGPTLPLIVNYEEQRKDRDETNPAQKILPFGTDSLDMAIKHVISEITMTTSQGK</sequence>
<feature type="region of interest" description="Disordered" evidence="5">
    <location>
        <begin position="528"/>
        <end position="574"/>
    </location>
</feature>
<dbReference type="InParanoid" id="A0A448YG90"/>
<dbReference type="GO" id="GO:0051017">
    <property type="term" value="P:actin filament bundle assembly"/>
    <property type="evidence" value="ECO:0007669"/>
    <property type="project" value="TreeGrafter"/>
</dbReference>
<dbReference type="Pfam" id="PF06367">
    <property type="entry name" value="Drf_FH3"/>
    <property type="match status" value="1"/>
</dbReference>
<dbReference type="InterPro" id="IPR051661">
    <property type="entry name" value="Actin_filament_regulator"/>
</dbReference>
<keyword evidence="3" id="KW-0175">Coiled coil</keyword>
<feature type="region of interest" description="Disordered" evidence="5">
    <location>
        <begin position="1284"/>
        <end position="1305"/>
    </location>
</feature>
<dbReference type="GO" id="GO:0001411">
    <property type="term" value="C:hyphal tip"/>
    <property type="evidence" value="ECO:0007669"/>
    <property type="project" value="UniProtKB-ARBA"/>
</dbReference>
<feature type="compositionally biased region" description="Basic and acidic residues" evidence="5">
    <location>
        <begin position="681"/>
        <end position="694"/>
    </location>
</feature>
<dbReference type="GO" id="GO:0051016">
    <property type="term" value="P:barbed-end actin filament capping"/>
    <property type="evidence" value="ECO:0007669"/>
    <property type="project" value="TreeGrafter"/>
</dbReference>
<dbReference type="GO" id="GO:0030428">
    <property type="term" value="C:cell septum"/>
    <property type="evidence" value="ECO:0007669"/>
    <property type="project" value="UniProtKB-SubCell"/>
</dbReference>